<protein>
    <submittedName>
        <fullName evidence="2">CRISPR-associated exonuclease Cas4</fullName>
    </submittedName>
</protein>
<evidence type="ECO:0000256" key="1">
    <source>
        <dbReference type="SAM" id="MobiDB-lite"/>
    </source>
</evidence>
<name>A0A1I6G189_9EURY</name>
<accession>A0A1I6G189</accession>
<dbReference type="STRING" id="553469.SAMN04487947_0399"/>
<feature type="region of interest" description="Disordered" evidence="1">
    <location>
        <begin position="105"/>
        <end position="126"/>
    </location>
</feature>
<dbReference type="OrthoDB" id="26676at2157"/>
<sequence>MSRPSTPFSHLGRAAYCPRQLHYAKRRDDHEPPPEVEAVRELAFRYDELRTAADEEFADLPLAVGPTTYRANLERLTARDDWAELADPSRRDVFLRGRDCHGTAHKILAGDPPTPTVVSPGSPPDRGVWEPQRVRAVAVAKAVAWEREREIPRALVEYPAHGVVRTVRLTTRNAGAYRRTLWTVRQMDGVPPRVRDSAKCAACEYRESCGTKTRSLKTLLGL</sequence>
<keyword evidence="2" id="KW-0540">Nuclease</keyword>
<evidence type="ECO:0000313" key="3">
    <source>
        <dbReference type="Proteomes" id="UP000198531"/>
    </source>
</evidence>
<dbReference type="RefSeq" id="WP_089804104.1">
    <property type="nucleotide sequence ID" value="NZ_FOYT01000001.1"/>
</dbReference>
<gene>
    <name evidence="2" type="ORF">SAMN04487947_0399</name>
</gene>
<dbReference type="Proteomes" id="UP000198531">
    <property type="component" value="Unassembled WGS sequence"/>
</dbReference>
<dbReference type="EMBL" id="FOYT01000001">
    <property type="protein sequence ID" value="SFR35959.1"/>
    <property type="molecule type" value="Genomic_DNA"/>
</dbReference>
<organism evidence="2 3">
    <name type="scientific">Halogeometricum rufum</name>
    <dbReference type="NCBI Taxonomy" id="553469"/>
    <lineage>
        <taxon>Archaea</taxon>
        <taxon>Methanobacteriati</taxon>
        <taxon>Methanobacteriota</taxon>
        <taxon>Stenosarchaea group</taxon>
        <taxon>Halobacteria</taxon>
        <taxon>Halobacteriales</taxon>
        <taxon>Haloferacaceae</taxon>
        <taxon>Halogeometricum</taxon>
    </lineage>
</organism>
<keyword evidence="2" id="KW-0269">Exonuclease</keyword>
<keyword evidence="3" id="KW-1185">Reference proteome</keyword>
<proteinExistence type="predicted"/>
<dbReference type="GO" id="GO:0004527">
    <property type="term" value="F:exonuclease activity"/>
    <property type="evidence" value="ECO:0007669"/>
    <property type="project" value="UniProtKB-KW"/>
</dbReference>
<dbReference type="AlphaFoldDB" id="A0A1I6G189"/>
<reference evidence="3" key="1">
    <citation type="submission" date="2016-10" db="EMBL/GenBank/DDBJ databases">
        <authorList>
            <person name="Varghese N."/>
            <person name="Submissions S."/>
        </authorList>
    </citation>
    <scope>NUCLEOTIDE SEQUENCE [LARGE SCALE GENOMIC DNA]</scope>
    <source>
        <strain evidence="3">CGMCC 1.7736</strain>
    </source>
</reference>
<keyword evidence="2" id="KW-0378">Hydrolase</keyword>
<evidence type="ECO:0000313" key="2">
    <source>
        <dbReference type="EMBL" id="SFR35959.1"/>
    </source>
</evidence>